<dbReference type="SUPFAM" id="SSF52038">
    <property type="entry name" value="Barstar-related"/>
    <property type="match status" value="1"/>
</dbReference>
<dbReference type="Gene3D" id="3.30.370.10">
    <property type="entry name" value="Barstar-like"/>
    <property type="match status" value="1"/>
</dbReference>
<dbReference type="InterPro" id="IPR035905">
    <property type="entry name" value="Barstar-like_sf"/>
</dbReference>
<comment type="caution">
    <text evidence="3">The sequence shown here is derived from an EMBL/GenBank/DDBJ whole genome shotgun (WGS) entry which is preliminary data.</text>
</comment>
<reference evidence="3" key="1">
    <citation type="submission" date="2022-11" db="EMBL/GenBank/DDBJ databases">
        <authorList>
            <person name="Somphong A."/>
            <person name="Phongsopitanun W."/>
        </authorList>
    </citation>
    <scope>NUCLEOTIDE SEQUENCE</scope>
    <source>
        <strain evidence="3">Pm04-4</strain>
    </source>
</reference>
<dbReference type="Pfam" id="PF01337">
    <property type="entry name" value="Barstar"/>
    <property type="match status" value="1"/>
</dbReference>
<evidence type="ECO:0000313" key="3">
    <source>
        <dbReference type="EMBL" id="MCY1141973.1"/>
    </source>
</evidence>
<dbReference type="InterPro" id="IPR000468">
    <property type="entry name" value="Barstar"/>
</dbReference>
<dbReference type="RefSeq" id="WP_267566359.1">
    <property type="nucleotide sequence ID" value="NZ_JAPNTZ010000010.1"/>
</dbReference>
<sequence>MKVIIDGRFVLDEADLHRRLAGAFGYGPSYRPGLRSLRERLAAGDPRPVELTWIHASVIRMALGRDAFDAYVAALEALEAADRHKPWNERLIFRVLD</sequence>
<accession>A0ABT4B8M5</accession>
<comment type="similarity">
    <text evidence="1">Belongs to the barstar family.</text>
</comment>
<dbReference type="Proteomes" id="UP001151002">
    <property type="component" value="Unassembled WGS sequence"/>
</dbReference>
<feature type="domain" description="Barstar (barnase inhibitor)" evidence="2">
    <location>
        <begin position="3"/>
        <end position="83"/>
    </location>
</feature>
<dbReference type="EMBL" id="JAPNTZ010000010">
    <property type="protein sequence ID" value="MCY1141973.1"/>
    <property type="molecule type" value="Genomic_DNA"/>
</dbReference>
<name>A0ABT4B8M5_9ACTN</name>
<evidence type="ECO:0000256" key="1">
    <source>
        <dbReference type="ARBA" id="ARBA00006845"/>
    </source>
</evidence>
<evidence type="ECO:0000259" key="2">
    <source>
        <dbReference type="Pfam" id="PF01337"/>
    </source>
</evidence>
<protein>
    <recommendedName>
        <fullName evidence="2">Barstar (barnase inhibitor) domain-containing protein</fullName>
    </recommendedName>
</protein>
<keyword evidence="4" id="KW-1185">Reference proteome</keyword>
<proteinExistence type="inferred from homology"/>
<organism evidence="3 4">
    <name type="scientific">Paractinoplanes pyxinae</name>
    <dbReference type="NCBI Taxonomy" id="2997416"/>
    <lineage>
        <taxon>Bacteria</taxon>
        <taxon>Bacillati</taxon>
        <taxon>Actinomycetota</taxon>
        <taxon>Actinomycetes</taxon>
        <taxon>Micromonosporales</taxon>
        <taxon>Micromonosporaceae</taxon>
        <taxon>Paractinoplanes</taxon>
    </lineage>
</organism>
<evidence type="ECO:0000313" key="4">
    <source>
        <dbReference type="Proteomes" id="UP001151002"/>
    </source>
</evidence>
<gene>
    <name evidence="3" type="ORF">OWR29_28605</name>
</gene>